<evidence type="ECO:0000256" key="4">
    <source>
        <dbReference type="ARBA" id="ARBA00021735"/>
    </source>
</evidence>
<dbReference type="InterPro" id="IPR036428">
    <property type="entry name" value="PCD_sf"/>
</dbReference>
<dbReference type="Gene3D" id="3.30.1360.20">
    <property type="entry name" value="Transcriptional coactivator/pterin dehydratase"/>
    <property type="match status" value="1"/>
</dbReference>
<dbReference type="InterPro" id="IPR001533">
    <property type="entry name" value="Pterin_deHydtase"/>
</dbReference>
<evidence type="ECO:0000256" key="3">
    <source>
        <dbReference type="ARBA" id="ARBA00013252"/>
    </source>
</evidence>
<gene>
    <name evidence="6" type="primary">phhB_1</name>
    <name evidence="6" type="ORF">MB901379_00083</name>
</gene>
<dbReference type="PANTHER" id="PTHR12599">
    <property type="entry name" value="PTERIN-4-ALPHA-CARBINOLAMINE DEHYDRATASE"/>
    <property type="match status" value="1"/>
</dbReference>
<dbReference type="GO" id="GO:0006729">
    <property type="term" value="P:tetrahydrobiopterin biosynthetic process"/>
    <property type="evidence" value="ECO:0007669"/>
    <property type="project" value="InterPro"/>
</dbReference>
<keyword evidence="5 6" id="KW-0456">Lyase</keyword>
<dbReference type="Proteomes" id="UP000269998">
    <property type="component" value="Chromosome"/>
</dbReference>
<comment type="catalytic activity">
    <reaction evidence="1">
        <text>(4aS,6R)-4a-hydroxy-L-erythro-5,6,7,8-tetrahydrobiopterin = (6R)-L-erythro-6,7-dihydrobiopterin + H2O</text>
        <dbReference type="Rhea" id="RHEA:11920"/>
        <dbReference type="ChEBI" id="CHEBI:15377"/>
        <dbReference type="ChEBI" id="CHEBI:15642"/>
        <dbReference type="ChEBI" id="CHEBI:43120"/>
        <dbReference type="EC" id="4.2.1.96"/>
    </reaction>
</comment>
<dbReference type="KEGG" id="mbai:MB901379_00083"/>
<name>A0A3S4BS61_9MYCO</name>
<evidence type="ECO:0000256" key="5">
    <source>
        <dbReference type="ARBA" id="ARBA00023239"/>
    </source>
</evidence>
<protein>
    <recommendedName>
        <fullName evidence="4">Putative pterin-4-alpha-carbinolamine dehydratase</fullName>
        <ecNumber evidence="3">4.2.1.96</ecNumber>
    </recommendedName>
</protein>
<evidence type="ECO:0000256" key="2">
    <source>
        <dbReference type="ARBA" id="ARBA00006472"/>
    </source>
</evidence>
<dbReference type="SUPFAM" id="SSF55248">
    <property type="entry name" value="PCD-like"/>
    <property type="match status" value="1"/>
</dbReference>
<dbReference type="AlphaFoldDB" id="A0A3S4BS61"/>
<sequence>MCDGQLSALTTEEVAVRLGALCDWDLRNGRLERTFRCRNFAESVGFVNQLAQIAEDLNHHPNFWVIDKRRVSVVIWTHKMNCLTKLDFDLAASIGSAYDELTAAVSS</sequence>
<dbReference type="PANTHER" id="PTHR12599:SF0">
    <property type="entry name" value="PTERIN-4-ALPHA-CARBINOLAMINE DEHYDRATASE"/>
    <property type="match status" value="1"/>
</dbReference>
<keyword evidence="7" id="KW-1185">Reference proteome</keyword>
<dbReference type="EMBL" id="LR130759">
    <property type="protein sequence ID" value="VDM86564.1"/>
    <property type="molecule type" value="Genomic_DNA"/>
</dbReference>
<dbReference type="CDD" id="cd00488">
    <property type="entry name" value="PCD_DCoH"/>
    <property type="match status" value="1"/>
</dbReference>
<comment type="similarity">
    <text evidence="2">Belongs to the pterin-4-alpha-carbinolamine dehydratase family.</text>
</comment>
<proteinExistence type="inferred from homology"/>
<evidence type="ECO:0000313" key="6">
    <source>
        <dbReference type="EMBL" id="VDM86564.1"/>
    </source>
</evidence>
<organism evidence="6 7">
    <name type="scientific">Mycobacterium basiliense</name>
    <dbReference type="NCBI Taxonomy" id="2094119"/>
    <lineage>
        <taxon>Bacteria</taxon>
        <taxon>Bacillati</taxon>
        <taxon>Actinomycetota</taxon>
        <taxon>Actinomycetes</taxon>
        <taxon>Mycobacteriales</taxon>
        <taxon>Mycobacteriaceae</taxon>
        <taxon>Mycobacterium</taxon>
    </lineage>
</organism>
<evidence type="ECO:0000256" key="1">
    <source>
        <dbReference type="ARBA" id="ARBA00001554"/>
    </source>
</evidence>
<reference evidence="7" key="1">
    <citation type="submission" date="2018-02" db="EMBL/GenBank/DDBJ databases">
        <authorList>
            <person name="Seth-Smith MB H."/>
            <person name="Seth-Smith H."/>
        </authorList>
    </citation>
    <scope>NUCLEOTIDE SEQUENCE [LARGE SCALE GENOMIC DNA]</scope>
</reference>
<evidence type="ECO:0000313" key="7">
    <source>
        <dbReference type="Proteomes" id="UP000269998"/>
    </source>
</evidence>
<dbReference type="Pfam" id="PF01329">
    <property type="entry name" value="Pterin_4a"/>
    <property type="match status" value="1"/>
</dbReference>
<dbReference type="EC" id="4.2.1.96" evidence="3"/>
<dbReference type="GO" id="GO:0008124">
    <property type="term" value="F:4-alpha-hydroxytetrahydrobiopterin dehydratase activity"/>
    <property type="evidence" value="ECO:0007669"/>
    <property type="project" value="UniProtKB-EC"/>
</dbReference>
<accession>A0A3S4BS61</accession>